<dbReference type="InterPro" id="IPR016032">
    <property type="entry name" value="Sig_transdc_resp-reg_C-effctor"/>
</dbReference>
<comment type="caution">
    <text evidence="2">The sequence shown here is derived from an EMBL/GenBank/DDBJ whole genome shotgun (WGS) entry which is preliminary data.</text>
</comment>
<proteinExistence type="predicted"/>
<keyword evidence="3" id="KW-1185">Reference proteome</keyword>
<evidence type="ECO:0000259" key="1">
    <source>
        <dbReference type="SMART" id="SM00421"/>
    </source>
</evidence>
<dbReference type="EMBL" id="JBGUAW010000002">
    <property type="protein sequence ID" value="MFA9459818.1"/>
    <property type="molecule type" value="Genomic_DNA"/>
</dbReference>
<dbReference type="Proteomes" id="UP001575181">
    <property type="component" value="Unassembled WGS sequence"/>
</dbReference>
<sequence>MTTLDNQRLAGLIDLIYGAATDPESWTRFLAAIAAALDAKSALIRTIDLEGPPRVLMSYHHNLDPNLQDEYCAHLVQLDPYLAALRRLPPGRMVTDEQVLDRRSLQSTSFYNHYMRPLDNQFIVGGFVQREETRSTIFGVHRHHGSTPFEREHLEAVQLLVPHIQRSIGLQRMLDLQTLRAESAERALDKLSIATFLLDDETRVVHANPSGDRLLRHGRGLRMRSGGHLGARDAEQCDALSALLARARAAASGNGPPAAETMLLQGDTGGSERLLAVAYPVPEHREYYRQAWPTARVALYVGDLDDTGVLRAESLATLYGLTPAETRLAMSLARGRDLQELSREWSISPHTLRTQLKAVFSKTGVRRQTELVRLLSGASWRLTAERTAKEDRHAGGYAM</sequence>
<dbReference type="SMART" id="SM00421">
    <property type="entry name" value="HTH_LUXR"/>
    <property type="match status" value="1"/>
</dbReference>
<dbReference type="SUPFAM" id="SSF46894">
    <property type="entry name" value="C-terminal effector domain of the bipartite response regulators"/>
    <property type="match status" value="1"/>
</dbReference>
<evidence type="ECO:0000313" key="3">
    <source>
        <dbReference type="Proteomes" id="UP001575181"/>
    </source>
</evidence>
<dbReference type="InterPro" id="IPR036388">
    <property type="entry name" value="WH-like_DNA-bd_sf"/>
</dbReference>
<protein>
    <submittedName>
        <fullName evidence="2">Helix-turn-helix transcriptional regulator</fullName>
    </submittedName>
</protein>
<reference evidence="2 3" key="1">
    <citation type="submission" date="2024-08" db="EMBL/GenBank/DDBJ databases">
        <title>Whole-genome sequencing of halo(alkali)philic microorganisms from hypersaline lakes.</title>
        <authorList>
            <person name="Sorokin D.Y."/>
            <person name="Merkel A.Y."/>
            <person name="Messina E."/>
            <person name="Yakimov M."/>
        </authorList>
    </citation>
    <scope>NUCLEOTIDE SEQUENCE [LARGE SCALE GENOMIC DNA]</scope>
    <source>
        <strain evidence="2 3">Cl-TMA</strain>
    </source>
</reference>
<organism evidence="2 3">
    <name type="scientific">Thiohalorhabdus methylotrophus</name>
    <dbReference type="NCBI Taxonomy" id="3242694"/>
    <lineage>
        <taxon>Bacteria</taxon>
        <taxon>Pseudomonadati</taxon>
        <taxon>Pseudomonadota</taxon>
        <taxon>Gammaproteobacteria</taxon>
        <taxon>Thiohalorhabdales</taxon>
        <taxon>Thiohalorhabdaceae</taxon>
        <taxon>Thiohalorhabdus</taxon>
    </lineage>
</organism>
<evidence type="ECO:0000313" key="2">
    <source>
        <dbReference type="EMBL" id="MFA9459818.1"/>
    </source>
</evidence>
<name>A0ABV4TTH7_9GAMM</name>
<accession>A0ABV4TTH7</accession>
<dbReference type="RefSeq" id="WP_373654603.1">
    <property type="nucleotide sequence ID" value="NZ_JBGUAW010000002.1"/>
</dbReference>
<dbReference type="InterPro" id="IPR000792">
    <property type="entry name" value="Tscrpt_reg_LuxR_C"/>
</dbReference>
<dbReference type="Gene3D" id="1.10.10.10">
    <property type="entry name" value="Winged helix-like DNA-binding domain superfamily/Winged helix DNA-binding domain"/>
    <property type="match status" value="1"/>
</dbReference>
<gene>
    <name evidence="2" type="ORF">ACERLL_03155</name>
</gene>
<feature type="domain" description="HTH luxR-type" evidence="1">
    <location>
        <begin position="318"/>
        <end position="375"/>
    </location>
</feature>